<feature type="transmembrane region" description="Helical" evidence="1">
    <location>
        <begin position="39"/>
        <end position="60"/>
    </location>
</feature>
<dbReference type="STRING" id="314283.MED297_06264"/>
<evidence type="ECO:0000256" key="1">
    <source>
        <dbReference type="SAM" id="Phobius"/>
    </source>
</evidence>
<name>A4BDI7_9GAMM</name>
<dbReference type="RefSeq" id="WP_008048516.1">
    <property type="nucleotide sequence ID" value="NZ_CH724155.1"/>
</dbReference>
<organism evidence="2 3">
    <name type="scientific">Reinekea blandensis MED297</name>
    <dbReference type="NCBI Taxonomy" id="314283"/>
    <lineage>
        <taxon>Bacteria</taxon>
        <taxon>Pseudomonadati</taxon>
        <taxon>Pseudomonadota</taxon>
        <taxon>Gammaproteobacteria</taxon>
        <taxon>Oceanospirillales</taxon>
        <taxon>Saccharospirillaceae</taxon>
        <taxon>Reinekea</taxon>
    </lineage>
</organism>
<keyword evidence="3" id="KW-1185">Reference proteome</keyword>
<keyword evidence="1" id="KW-0472">Membrane</keyword>
<keyword evidence="1" id="KW-0812">Transmembrane</keyword>
<dbReference type="Proteomes" id="UP000005953">
    <property type="component" value="Unassembled WGS sequence"/>
</dbReference>
<gene>
    <name evidence="2" type="ORF">MED297_06264</name>
</gene>
<dbReference type="EMBL" id="AAOE01000007">
    <property type="protein sequence ID" value="EAR09931.1"/>
    <property type="molecule type" value="Genomic_DNA"/>
</dbReference>
<reference evidence="2 3" key="1">
    <citation type="submission" date="2006-02" db="EMBL/GenBank/DDBJ databases">
        <authorList>
            <person name="Pinhassi J."/>
            <person name="Pedros-Alio C."/>
            <person name="Ferriera S."/>
            <person name="Johnson J."/>
            <person name="Kravitz S."/>
            <person name="Halpern A."/>
            <person name="Remington K."/>
            <person name="Beeson K."/>
            <person name="Tran B."/>
            <person name="Rogers Y.-H."/>
            <person name="Friedman R."/>
            <person name="Venter J.C."/>
        </authorList>
    </citation>
    <scope>NUCLEOTIDE SEQUENCE [LARGE SCALE GENOMIC DNA]</scope>
    <source>
        <strain evidence="2 3">MED297</strain>
    </source>
</reference>
<feature type="transmembrane region" description="Helical" evidence="1">
    <location>
        <begin position="12"/>
        <end position="33"/>
    </location>
</feature>
<dbReference type="HOGENOM" id="CLU_2384081_0_0_6"/>
<proteinExistence type="predicted"/>
<protein>
    <submittedName>
        <fullName evidence="2">Uncharacterized protein</fullName>
    </submittedName>
</protein>
<evidence type="ECO:0000313" key="3">
    <source>
        <dbReference type="Proteomes" id="UP000005953"/>
    </source>
</evidence>
<evidence type="ECO:0000313" key="2">
    <source>
        <dbReference type="EMBL" id="EAR09931.1"/>
    </source>
</evidence>
<keyword evidence="1" id="KW-1133">Transmembrane helix</keyword>
<comment type="caution">
    <text evidence="2">The sequence shown here is derived from an EMBL/GenBank/DDBJ whole genome shotgun (WGS) entry which is preliminary data.</text>
</comment>
<sequence>MRHAPRSPYRRRLVRRSLASFFSLLVALLVYHLNIGHNWPLLVVVIGSLLLLNDCALLLVGYEEDDGEQAAAGVASGLANGLAVRSNQPFKEPE</sequence>
<dbReference type="AlphaFoldDB" id="A4BDI7"/>
<accession>A4BDI7</accession>